<gene>
    <name evidence="1" type="ORF">F511_17154</name>
</gene>
<dbReference type="AlphaFoldDB" id="A0A2Z7AE52"/>
<dbReference type="EMBL" id="KV016235">
    <property type="protein sequence ID" value="KZV19993.1"/>
    <property type="molecule type" value="Genomic_DNA"/>
</dbReference>
<keyword evidence="2" id="KW-1185">Reference proteome</keyword>
<keyword evidence="1" id="KW-0418">Kinase</keyword>
<evidence type="ECO:0000313" key="2">
    <source>
        <dbReference type="Proteomes" id="UP000250235"/>
    </source>
</evidence>
<name>A0A2Z7AE52_9LAMI</name>
<keyword evidence="1" id="KW-0675">Receptor</keyword>
<organism evidence="1 2">
    <name type="scientific">Dorcoceras hygrometricum</name>
    <dbReference type="NCBI Taxonomy" id="472368"/>
    <lineage>
        <taxon>Eukaryota</taxon>
        <taxon>Viridiplantae</taxon>
        <taxon>Streptophyta</taxon>
        <taxon>Embryophyta</taxon>
        <taxon>Tracheophyta</taxon>
        <taxon>Spermatophyta</taxon>
        <taxon>Magnoliopsida</taxon>
        <taxon>eudicotyledons</taxon>
        <taxon>Gunneridae</taxon>
        <taxon>Pentapetalae</taxon>
        <taxon>asterids</taxon>
        <taxon>lamiids</taxon>
        <taxon>Lamiales</taxon>
        <taxon>Gesneriaceae</taxon>
        <taxon>Didymocarpoideae</taxon>
        <taxon>Trichosporeae</taxon>
        <taxon>Loxocarpinae</taxon>
        <taxon>Dorcoceras</taxon>
    </lineage>
</organism>
<evidence type="ECO:0000313" key="1">
    <source>
        <dbReference type="EMBL" id="KZV19993.1"/>
    </source>
</evidence>
<dbReference type="GO" id="GO:0016301">
    <property type="term" value="F:kinase activity"/>
    <property type="evidence" value="ECO:0007669"/>
    <property type="project" value="UniProtKB-KW"/>
</dbReference>
<proteinExistence type="predicted"/>
<protein>
    <submittedName>
        <fullName evidence="1">Putative LRR receptor-like serine/threonine-protein kinase</fullName>
    </submittedName>
</protein>
<accession>A0A2Z7AE52</accession>
<reference evidence="1 2" key="1">
    <citation type="journal article" date="2015" name="Proc. Natl. Acad. Sci. U.S.A.">
        <title>The resurrection genome of Boea hygrometrica: A blueprint for survival of dehydration.</title>
        <authorList>
            <person name="Xiao L."/>
            <person name="Yang G."/>
            <person name="Zhang L."/>
            <person name="Yang X."/>
            <person name="Zhao S."/>
            <person name="Ji Z."/>
            <person name="Zhou Q."/>
            <person name="Hu M."/>
            <person name="Wang Y."/>
            <person name="Chen M."/>
            <person name="Xu Y."/>
            <person name="Jin H."/>
            <person name="Xiao X."/>
            <person name="Hu G."/>
            <person name="Bao F."/>
            <person name="Hu Y."/>
            <person name="Wan P."/>
            <person name="Li L."/>
            <person name="Deng X."/>
            <person name="Kuang T."/>
            <person name="Xiang C."/>
            <person name="Zhu J.K."/>
            <person name="Oliver M.J."/>
            <person name="He Y."/>
        </authorList>
    </citation>
    <scope>NUCLEOTIDE SEQUENCE [LARGE SCALE GENOMIC DNA]</scope>
    <source>
        <strain evidence="2">cv. XS01</strain>
    </source>
</reference>
<dbReference type="Proteomes" id="UP000250235">
    <property type="component" value="Unassembled WGS sequence"/>
</dbReference>
<sequence length="154" mass="17043">MQMLETKNFHQVSELSNRLAKQLELWESLQNTICLCLRVFGRIWLVMFRLDEELSGEIYVEFGVDMKLARGSVSGSTLARESTRRGHVLVNISELTGAISIIQILVNEEGEGFAVFEDFREVRPESSSSSFELLGAVGNLAGQSGALASRSPFG</sequence>
<keyword evidence="1" id="KW-0808">Transferase</keyword>